<dbReference type="Proteomes" id="UP000663891">
    <property type="component" value="Unassembled WGS sequence"/>
</dbReference>
<accession>A0A814Y813</accession>
<proteinExistence type="predicted"/>
<organism evidence="1 2">
    <name type="scientific">Adineta steineri</name>
    <dbReference type="NCBI Taxonomy" id="433720"/>
    <lineage>
        <taxon>Eukaryota</taxon>
        <taxon>Metazoa</taxon>
        <taxon>Spiralia</taxon>
        <taxon>Gnathifera</taxon>
        <taxon>Rotifera</taxon>
        <taxon>Eurotatoria</taxon>
        <taxon>Bdelloidea</taxon>
        <taxon>Adinetida</taxon>
        <taxon>Adinetidae</taxon>
        <taxon>Adineta</taxon>
    </lineage>
</organism>
<protein>
    <submittedName>
        <fullName evidence="1">Uncharacterized protein</fullName>
    </submittedName>
</protein>
<dbReference type="EMBL" id="CAJNON010000371">
    <property type="protein sequence ID" value="CAF1225837.1"/>
    <property type="molecule type" value="Genomic_DNA"/>
</dbReference>
<dbReference type="OrthoDB" id="10495776at2759"/>
<evidence type="ECO:0000313" key="2">
    <source>
        <dbReference type="Proteomes" id="UP000663891"/>
    </source>
</evidence>
<name>A0A814Y813_9BILA</name>
<gene>
    <name evidence="1" type="ORF">VCS650_LOCUS26975</name>
</gene>
<dbReference type="AlphaFoldDB" id="A0A814Y813"/>
<evidence type="ECO:0000313" key="1">
    <source>
        <dbReference type="EMBL" id="CAF1225837.1"/>
    </source>
</evidence>
<reference evidence="1" key="1">
    <citation type="submission" date="2021-02" db="EMBL/GenBank/DDBJ databases">
        <authorList>
            <person name="Nowell W R."/>
        </authorList>
    </citation>
    <scope>NUCLEOTIDE SEQUENCE</scope>
</reference>
<comment type="caution">
    <text evidence="1">The sequence shown here is derived from an EMBL/GenBank/DDBJ whole genome shotgun (WGS) entry which is preliminary data.</text>
</comment>
<sequence>MQCEWKLDGHNCVFYTLPYMFEGYQYSEPILFKTTYPIENKQWLSKTVYSFNYFLSNSDCSTLLNIHFLNATILSIKLPINEQFWSMIPSVAQVKNLSVSFTDDNDDDNNRNQLQKILSQITCLSIFYIREHPSRVFNILSFDNKDLSVFFLDLISTDFVYDNDQCAKLSELSFVTNCKALAIVVENRTCVTNLINALNNLQALTVVCQDDTWSEESMSDDDDDELLQWFQQQLPSIYIILRRSDRPRNIAFWIH</sequence>